<reference evidence="3" key="1">
    <citation type="journal article" date="2020" name="mSystems">
        <title>Genome- and Community-Level Interaction Insights into Carbon Utilization and Element Cycling Functions of Hydrothermarchaeota in Hydrothermal Sediment.</title>
        <authorList>
            <person name="Zhou Z."/>
            <person name="Liu Y."/>
            <person name="Xu W."/>
            <person name="Pan J."/>
            <person name="Luo Z.H."/>
            <person name="Li M."/>
        </authorList>
    </citation>
    <scope>NUCLEOTIDE SEQUENCE [LARGE SCALE GENOMIC DNA]</scope>
    <source>
        <strain evidence="3">SpSt-1220</strain>
    </source>
</reference>
<feature type="signal peptide" evidence="2">
    <location>
        <begin position="1"/>
        <end position="20"/>
    </location>
</feature>
<evidence type="ECO:0000313" key="3">
    <source>
        <dbReference type="EMBL" id="HDR47014.1"/>
    </source>
</evidence>
<dbReference type="SUPFAM" id="SSF69318">
    <property type="entry name" value="Integrin alpha N-terminal domain"/>
    <property type="match status" value="1"/>
</dbReference>
<feature type="chain" id="PRO_5032809606" evidence="2">
    <location>
        <begin position="21"/>
        <end position="570"/>
    </location>
</feature>
<organism evidence="3">
    <name type="scientific">Geoalkalibacter subterraneus</name>
    <dbReference type="NCBI Taxonomy" id="483547"/>
    <lineage>
        <taxon>Bacteria</taxon>
        <taxon>Pseudomonadati</taxon>
        <taxon>Thermodesulfobacteriota</taxon>
        <taxon>Desulfuromonadia</taxon>
        <taxon>Desulfuromonadales</taxon>
        <taxon>Geoalkalibacteraceae</taxon>
        <taxon>Geoalkalibacter</taxon>
    </lineage>
</organism>
<accession>A0A831PIU2</accession>
<sequence length="570" mass="62783">MTLLYRTLLLLLLLPTFALAELPSQLLQDLAPVDGVVLMAMGDSWLVDLDANQNIRQGDILAVMSPGETIIHPQTRDIVGRIDHVVGFLEVSRVMSGYSYTNLLTPELGLQAGDQVRRFEQVPAHIDDSVPEALAQELKRNLSHFQWDVEAIETAGTGVVFRLQDERLSVSGPAGAVVGSYRYSAGQVLAPLTPTIRQTESVAAVDPERSALNRGVDSLLGTVGLSRGDTRLEAPGIARQQQSDGVWISPPLGENPVGLASADLTGDGRTEIAVALDNELRIMRMEDGRFVTTAVVDFPAGTRLLGIDAHDLSGDARAELYVTAVIDSDLRSQVVEYRNGRFERVITMVNWFMRVVDLPGEGAVLLGQRMSRSDEPFAPPVFRVERNRDRLARGAALDLPARINLFSMLPVTSAAGDIIYVSLSADDRLQLVTASNDRLWRSSDYFGGSDTSFYHRPESEATTRVPVAIQQRLERLATGEILTVQNQGSRLLKGLRTFTDAQLVAFEWDSTGLQLIERWRTPPQKGYIADFIVADLDDNGELDLLVAMRFQEKNILQRGHSALMVFKLQQ</sequence>
<evidence type="ECO:0000256" key="1">
    <source>
        <dbReference type="ARBA" id="ARBA00022729"/>
    </source>
</evidence>
<protein>
    <submittedName>
        <fullName evidence="3">VCBS repeat-containing protein</fullName>
    </submittedName>
</protein>
<gene>
    <name evidence="3" type="ORF">ENN94_04860</name>
</gene>
<comment type="caution">
    <text evidence="3">The sequence shown here is derived from an EMBL/GenBank/DDBJ whole genome shotgun (WGS) entry which is preliminary data.</text>
</comment>
<dbReference type="EMBL" id="DSDO01000337">
    <property type="protein sequence ID" value="HDR47014.1"/>
    <property type="molecule type" value="Genomic_DNA"/>
</dbReference>
<dbReference type="InterPro" id="IPR028994">
    <property type="entry name" value="Integrin_alpha_N"/>
</dbReference>
<dbReference type="InterPro" id="IPR013517">
    <property type="entry name" value="FG-GAP"/>
</dbReference>
<evidence type="ECO:0000256" key="2">
    <source>
        <dbReference type="SAM" id="SignalP"/>
    </source>
</evidence>
<dbReference type="Pfam" id="PF13517">
    <property type="entry name" value="FG-GAP_3"/>
    <property type="match status" value="1"/>
</dbReference>
<dbReference type="AlphaFoldDB" id="A0A831PIU2"/>
<dbReference type="Proteomes" id="UP000886162">
    <property type="component" value="Unassembled WGS sequence"/>
</dbReference>
<proteinExistence type="predicted"/>
<keyword evidence="1 2" id="KW-0732">Signal</keyword>
<name>A0A831PIU2_9BACT</name>